<reference evidence="5 6" key="1">
    <citation type="submission" date="2018-06" db="EMBL/GenBank/DDBJ databases">
        <title>Sphaerisporangium craniellae sp. nov., isolated from a marine sponge in the South China Sea.</title>
        <authorList>
            <person name="Li L."/>
        </authorList>
    </citation>
    <scope>NUCLEOTIDE SEQUENCE [LARGE SCALE GENOMIC DNA]</scope>
    <source>
        <strain evidence="5 6">LHW63015</strain>
    </source>
</reference>
<evidence type="ECO:0000256" key="3">
    <source>
        <dbReference type="ARBA" id="ARBA00022729"/>
    </source>
</evidence>
<dbReference type="GO" id="GO:0030976">
    <property type="term" value="F:thiamine pyrophosphate binding"/>
    <property type="evidence" value="ECO:0007669"/>
    <property type="project" value="TreeGrafter"/>
</dbReference>
<dbReference type="OrthoDB" id="9815444at2"/>
<dbReference type="InterPro" id="IPR006059">
    <property type="entry name" value="SBP"/>
</dbReference>
<evidence type="ECO:0000256" key="1">
    <source>
        <dbReference type="ARBA" id="ARBA00004418"/>
    </source>
</evidence>
<evidence type="ECO:0000256" key="2">
    <source>
        <dbReference type="ARBA" id="ARBA00022448"/>
    </source>
</evidence>
<keyword evidence="3" id="KW-0732">Signal</keyword>
<dbReference type="Gene3D" id="3.40.190.10">
    <property type="entry name" value="Periplasmic binding protein-like II"/>
    <property type="match status" value="2"/>
</dbReference>
<protein>
    <submittedName>
        <fullName evidence="5">ABC transporter substrate-binding protein</fullName>
    </submittedName>
</protein>
<keyword evidence="2" id="KW-0813">Transport</keyword>
<name>A0A366LRC9_9ACTN</name>
<dbReference type="PANTHER" id="PTHR30006:SF3">
    <property type="entry name" value="THIAMINE-BINDING PERIPLASMIC PROTEIN"/>
    <property type="match status" value="1"/>
</dbReference>
<dbReference type="SUPFAM" id="SSF53850">
    <property type="entry name" value="Periplasmic binding protein-like II"/>
    <property type="match status" value="1"/>
</dbReference>
<dbReference type="Proteomes" id="UP000253303">
    <property type="component" value="Unassembled WGS sequence"/>
</dbReference>
<dbReference type="GO" id="GO:0030975">
    <property type="term" value="F:thiamine binding"/>
    <property type="evidence" value="ECO:0007669"/>
    <property type="project" value="TreeGrafter"/>
</dbReference>
<dbReference type="GO" id="GO:0030288">
    <property type="term" value="C:outer membrane-bounded periplasmic space"/>
    <property type="evidence" value="ECO:0007669"/>
    <property type="project" value="TreeGrafter"/>
</dbReference>
<organism evidence="5 6">
    <name type="scientific">Spongiactinospora rosea</name>
    <dbReference type="NCBI Taxonomy" id="2248750"/>
    <lineage>
        <taxon>Bacteria</taxon>
        <taxon>Bacillati</taxon>
        <taxon>Actinomycetota</taxon>
        <taxon>Actinomycetes</taxon>
        <taxon>Streptosporangiales</taxon>
        <taxon>Streptosporangiaceae</taxon>
        <taxon>Spongiactinospora</taxon>
    </lineage>
</organism>
<accession>A0A366LRC9</accession>
<dbReference type="RefSeq" id="WP_158578790.1">
    <property type="nucleotide sequence ID" value="NZ_QMEY01000018.1"/>
</dbReference>
<dbReference type="PANTHER" id="PTHR30006">
    <property type="entry name" value="THIAMINE-BINDING PERIPLASMIC PROTEIN-RELATED"/>
    <property type="match status" value="1"/>
</dbReference>
<comment type="caution">
    <text evidence="5">The sequence shown here is derived from an EMBL/GenBank/DDBJ whole genome shotgun (WGS) entry which is preliminary data.</text>
</comment>
<dbReference type="InterPro" id="IPR006311">
    <property type="entry name" value="TAT_signal"/>
</dbReference>
<evidence type="ECO:0000313" key="5">
    <source>
        <dbReference type="EMBL" id="RBQ16170.1"/>
    </source>
</evidence>
<comment type="subcellular location">
    <subcellularLocation>
        <location evidence="1">Periplasm</location>
    </subcellularLocation>
</comment>
<dbReference type="GO" id="GO:0015888">
    <property type="term" value="P:thiamine transport"/>
    <property type="evidence" value="ECO:0007669"/>
    <property type="project" value="TreeGrafter"/>
</dbReference>
<dbReference type="EMBL" id="QMEY01000018">
    <property type="protein sequence ID" value="RBQ16170.1"/>
    <property type="molecule type" value="Genomic_DNA"/>
</dbReference>
<proteinExistence type="predicted"/>
<evidence type="ECO:0000313" key="6">
    <source>
        <dbReference type="Proteomes" id="UP000253303"/>
    </source>
</evidence>
<dbReference type="CDD" id="cd13589">
    <property type="entry name" value="PBP2_polyamine_RpCGA009"/>
    <property type="match status" value="1"/>
</dbReference>
<evidence type="ECO:0000256" key="4">
    <source>
        <dbReference type="ARBA" id="ARBA00022764"/>
    </source>
</evidence>
<gene>
    <name evidence="5" type="ORF">DP939_31620</name>
</gene>
<sequence length="377" mass="40314">MPSSHHDHRRELLSRRGLLGRGALLAGGLAAVPLLNACGSGGSGGSGSGSGGSGGGGGGRLVVADWGGALQDAEKKYIFDPFSKETGIEVAIAGPPTGAKIKAMVDTGNIEWDLIAGGPSIVLPLGRDYFEPLPDRLLNIPGIDPSYADKNWLTYYLFSIVMAWNTEAMKGAKPEGWADFWDVQKFPGKRTLRGADQGVPPDLEFALLSAGVAPDKLYPVDVEKAFAQLGALKPNVPQWWTSGAQPGQMLVSGQVSASSIFAGRLDALKKQGAPLDFTWNGGMLQLGAWSVPKGARNKEAAFKLIEYSVRPEVQAAVWSKYNNGPANSKALELMDKEWASTLPSHPANAEMQFLYGADWWSKNRNEVLKRFQTFAAT</sequence>
<dbReference type="PROSITE" id="PS51318">
    <property type="entry name" value="TAT"/>
    <property type="match status" value="1"/>
</dbReference>
<keyword evidence="6" id="KW-1185">Reference proteome</keyword>
<dbReference type="Pfam" id="PF13416">
    <property type="entry name" value="SBP_bac_8"/>
    <property type="match status" value="1"/>
</dbReference>
<keyword evidence="4" id="KW-0574">Periplasm</keyword>
<dbReference type="AlphaFoldDB" id="A0A366LRC9"/>